<dbReference type="Proteomes" id="UP000658720">
    <property type="component" value="Unassembled WGS sequence"/>
</dbReference>
<feature type="transmembrane region" description="Helical" evidence="5">
    <location>
        <begin position="28"/>
        <end position="52"/>
    </location>
</feature>
<evidence type="ECO:0000256" key="4">
    <source>
        <dbReference type="ARBA" id="ARBA00023136"/>
    </source>
</evidence>
<reference evidence="7 8" key="1">
    <citation type="submission" date="2020-10" db="EMBL/GenBank/DDBJ databases">
        <authorList>
            <person name="Castelo-Branco R."/>
            <person name="Eusebio N."/>
            <person name="Adriana R."/>
            <person name="Vieira A."/>
            <person name="Brugerolle De Fraissinette N."/>
            <person name="Rezende De Castro R."/>
            <person name="Schneider M.P."/>
            <person name="Vasconcelos V."/>
            <person name="Leao P.N."/>
        </authorList>
    </citation>
    <scope>NUCLEOTIDE SEQUENCE [LARGE SCALE GENOMIC DNA]</scope>
    <source>
        <strain evidence="7 8">LEGE 00031</strain>
    </source>
</reference>
<evidence type="ECO:0000256" key="5">
    <source>
        <dbReference type="SAM" id="Phobius"/>
    </source>
</evidence>
<proteinExistence type="predicted"/>
<gene>
    <name evidence="7" type="ORF">IQ217_07860</name>
</gene>
<dbReference type="RefSeq" id="WP_190596705.1">
    <property type="nucleotide sequence ID" value="NZ_JADEVV010000018.1"/>
</dbReference>
<name>A0ABR9VR14_9SYNC</name>
<keyword evidence="3 5" id="KW-1133">Transmembrane helix</keyword>
<accession>A0ABR9VR14</accession>
<evidence type="ECO:0000256" key="3">
    <source>
        <dbReference type="ARBA" id="ARBA00022989"/>
    </source>
</evidence>
<keyword evidence="4 5" id="KW-0472">Membrane</keyword>
<comment type="subcellular location">
    <subcellularLocation>
        <location evidence="1">Membrane</location>
        <topology evidence="1">Multi-pass membrane protein</topology>
    </subcellularLocation>
</comment>
<dbReference type="EMBL" id="JADEVV010000018">
    <property type="protein sequence ID" value="MBE9253770.1"/>
    <property type="molecule type" value="Genomic_DNA"/>
</dbReference>
<evidence type="ECO:0000256" key="1">
    <source>
        <dbReference type="ARBA" id="ARBA00004141"/>
    </source>
</evidence>
<keyword evidence="2 5" id="KW-0812">Transmembrane</keyword>
<evidence type="ECO:0000313" key="8">
    <source>
        <dbReference type="Proteomes" id="UP000658720"/>
    </source>
</evidence>
<protein>
    <submittedName>
        <fullName evidence="7">TM2 domain-containing protein</fullName>
    </submittedName>
</protein>
<organism evidence="7 8">
    <name type="scientific">Synechocystis salina LEGE 00031</name>
    <dbReference type="NCBI Taxonomy" id="1828736"/>
    <lineage>
        <taxon>Bacteria</taxon>
        <taxon>Bacillati</taxon>
        <taxon>Cyanobacteriota</taxon>
        <taxon>Cyanophyceae</taxon>
        <taxon>Synechococcales</taxon>
        <taxon>Merismopediaceae</taxon>
        <taxon>Synechocystis</taxon>
    </lineage>
</organism>
<sequence length="151" mass="16746">MKNRFVALIFALFFGGFGLHKFYLGNIFAGIVYFIFSWTGIPFILGFVDVIILGTMDERKFNAIYNHKQYLTSPAPSPMVTAPSPVTTERLDVLIIKTCAAKAIGATVSECIVATGEDPQKVKETIDALCRKGFLLPDNREGDYAVVYRPI</sequence>
<comment type="caution">
    <text evidence="7">The sequence shown here is derived from an EMBL/GenBank/DDBJ whole genome shotgun (WGS) entry which is preliminary data.</text>
</comment>
<keyword evidence="8" id="KW-1185">Reference proteome</keyword>
<dbReference type="InterPro" id="IPR007829">
    <property type="entry name" value="TM2"/>
</dbReference>
<evidence type="ECO:0000259" key="6">
    <source>
        <dbReference type="Pfam" id="PF05154"/>
    </source>
</evidence>
<dbReference type="Pfam" id="PF05154">
    <property type="entry name" value="TM2"/>
    <property type="match status" value="1"/>
</dbReference>
<evidence type="ECO:0000256" key="2">
    <source>
        <dbReference type="ARBA" id="ARBA00022692"/>
    </source>
</evidence>
<feature type="domain" description="TM2" evidence="6">
    <location>
        <begin position="2"/>
        <end position="51"/>
    </location>
</feature>
<evidence type="ECO:0000313" key="7">
    <source>
        <dbReference type="EMBL" id="MBE9253770.1"/>
    </source>
</evidence>